<gene>
    <name evidence="1" type="ORF">BROFUL_00646</name>
</gene>
<evidence type="ECO:0000313" key="2">
    <source>
        <dbReference type="Proteomes" id="UP000034954"/>
    </source>
</evidence>
<sequence length="60" mass="6955">MIGGFAPLNPPYQPKQITHHTVSKNPIHFFRLFNKSKVSKAIWFVVPPDIMKKSPLYQYA</sequence>
<proteinExistence type="predicted"/>
<accession>A0A0M2UYG2</accession>
<dbReference type="Proteomes" id="UP000034954">
    <property type="component" value="Unassembled WGS sequence"/>
</dbReference>
<name>A0A0M2UYG2_9BACT</name>
<comment type="caution">
    <text evidence="1">The sequence shown here is derived from an EMBL/GenBank/DDBJ whole genome shotgun (WGS) entry which is preliminary data.</text>
</comment>
<dbReference type="AlphaFoldDB" id="A0A0M2UYG2"/>
<reference evidence="1 2" key="1">
    <citation type="journal article" date="2013" name="BMC Microbiol.">
        <title>Identification of the type II cytochrome c maturation pathway in anammox bacteria by comparative genomics.</title>
        <authorList>
            <person name="Ferousi C."/>
            <person name="Speth D.R."/>
            <person name="Reimann J."/>
            <person name="Op den Camp H.J."/>
            <person name="Allen J.W."/>
            <person name="Keltjens J.T."/>
            <person name="Jetten M.S."/>
        </authorList>
    </citation>
    <scope>NUCLEOTIDE SEQUENCE [LARGE SCALE GENOMIC DNA]</scope>
    <source>
        <strain evidence="1">RU1</strain>
    </source>
</reference>
<dbReference type="EMBL" id="LAQJ01000087">
    <property type="protein sequence ID" value="KKO20610.1"/>
    <property type="molecule type" value="Genomic_DNA"/>
</dbReference>
<organism evidence="1 2">
    <name type="scientific">Candidatus Brocadia fulgida</name>
    <dbReference type="NCBI Taxonomy" id="380242"/>
    <lineage>
        <taxon>Bacteria</taxon>
        <taxon>Pseudomonadati</taxon>
        <taxon>Planctomycetota</taxon>
        <taxon>Candidatus Brocadiia</taxon>
        <taxon>Candidatus Brocadiales</taxon>
        <taxon>Candidatus Brocadiaceae</taxon>
        <taxon>Candidatus Brocadia</taxon>
    </lineage>
</organism>
<evidence type="ECO:0000313" key="1">
    <source>
        <dbReference type="EMBL" id="KKO20610.1"/>
    </source>
</evidence>
<keyword evidence="2" id="KW-1185">Reference proteome</keyword>
<protein>
    <submittedName>
        <fullName evidence="1">Uncharacterized protein</fullName>
    </submittedName>
</protein>